<protein>
    <submittedName>
        <fullName evidence="1">Uncharacterized protein</fullName>
    </submittedName>
</protein>
<proteinExistence type="predicted"/>
<dbReference type="Proteomes" id="UP000807342">
    <property type="component" value="Unassembled WGS sequence"/>
</dbReference>
<name>A0A9P6C6R5_9AGAR</name>
<dbReference type="OrthoDB" id="2893272at2759"/>
<organism evidence="1 2">
    <name type="scientific">Macrolepiota fuliginosa MF-IS2</name>
    <dbReference type="NCBI Taxonomy" id="1400762"/>
    <lineage>
        <taxon>Eukaryota</taxon>
        <taxon>Fungi</taxon>
        <taxon>Dikarya</taxon>
        <taxon>Basidiomycota</taxon>
        <taxon>Agaricomycotina</taxon>
        <taxon>Agaricomycetes</taxon>
        <taxon>Agaricomycetidae</taxon>
        <taxon>Agaricales</taxon>
        <taxon>Agaricineae</taxon>
        <taxon>Agaricaceae</taxon>
        <taxon>Macrolepiota</taxon>
    </lineage>
</organism>
<sequence length="490" mass="55705">MSPHRLTTIRRYKISNDVLILILENMDPDTLYLTCKAVRRVYALAMEFLPLRYKYELALTGMKSGPITARGPPFPTRVSLLLSYRKDWPSISWSHEQKVQLSLLGNFDITNGFIHYVAAHGVELMELPSYRTGKPPSQTRHVRIPTAPRVECVALDPIQALIVTGHVLAAPNQIDVLLKIRDMWTFNKHKESNSDHYNFVASPTPGAVLSTISVTICGDKLLVRLEYEGTNPRKEQLLVNWKTLQAARLVKQDILFLDKDHILVVEDIPALFIYNIKNVQQPIPRRQLQLPEAWKNCLINFHRNDASMADPPRSSNALFYSDPERRILMLSARPSAQARPVNWMFFPERLFTWPWIRGQNLTWNDWSQYVIVRNTSSTRLVGKPTVMGTRILYLDQDSTGTKTRINSLTFAPHSGAAETSQAMWDFVGKHTPLVPTESRREIPSVNGSGSKIQDLRVTEDNIVLLYETHDGHMPIKILTFGAPNGSSSPH</sequence>
<dbReference type="EMBL" id="MU151055">
    <property type="protein sequence ID" value="KAF9454296.1"/>
    <property type="molecule type" value="Genomic_DNA"/>
</dbReference>
<gene>
    <name evidence="1" type="ORF">P691DRAFT_692907</name>
</gene>
<accession>A0A9P6C6R5</accession>
<comment type="caution">
    <text evidence="1">The sequence shown here is derived from an EMBL/GenBank/DDBJ whole genome shotgun (WGS) entry which is preliminary data.</text>
</comment>
<evidence type="ECO:0000313" key="2">
    <source>
        <dbReference type="Proteomes" id="UP000807342"/>
    </source>
</evidence>
<reference evidence="1" key="1">
    <citation type="submission" date="2020-11" db="EMBL/GenBank/DDBJ databases">
        <authorList>
            <consortium name="DOE Joint Genome Institute"/>
            <person name="Ahrendt S."/>
            <person name="Riley R."/>
            <person name="Andreopoulos W."/>
            <person name="Labutti K."/>
            <person name="Pangilinan J."/>
            <person name="Ruiz-Duenas F.J."/>
            <person name="Barrasa J.M."/>
            <person name="Sanchez-Garcia M."/>
            <person name="Camarero S."/>
            <person name="Miyauchi S."/>
            <person name="Serrano A."/>
            <person name="Linde D."/>
            <person name="Babiker R."/>
            <person name="Drula E."/>
            <person name="Ayuso-Fernandez I."/>
            <person name="Pacheco R."/>
            <person name="Padilla G."/>
            <person name="Ferreira P."/>
            <person name="Barriuso J."/>
            <person name="Kellner H."/>
            <person name="Castanera R."/>
            <person name="Alfaro M."/>
            <person name="Ramirez L."/>
            <person name="Pisabarro A.G."/>
            <person name="Kuo A."/>
            <person name="Tritt A."/>
            <person name="Lipzen A."/>
            <person name="He G."/>
            <person name="Yan M."/>
            <person name="Ng V."/>
            <person name="Cullen D."/>
            <person name="Martin F."/>
            <person name="Rosso M.-N."/>
            <person name="Henrissat B."/>
            <person name="Hibbett D."/>
            <person name="Martinez A.T."/>
            <person name="Grigoriev I.V."/>
        </authorList>
    </citation>
    <scope>NUCLEOTIDE SEQUENCE</scope>
    <source>
        <strain evidence="1">MF-IS2</strain>
    </source>
</reference>
<keyword evidence="2" id="KW-1185">Reference proteome</keyword>
<dbReference type="AlphaFoldDB" id="A0A9P6C6R5"/>
<evidence type="ECO:0000313" key="1">
    <source>
        <dbReference type="EMBL" id="KAF9454296.1"/>
    </source>
</evidence>